<sequence length="47" mass="5493">MPCFLSFSILPTPFAFLSAYPVHDRYKQTDSHVSKPAARVYYRKKEV</sequence>
<reference evidence="2" key="1">
    <citation type="submission" date="2016-01" db="EMBL/GenBank/DDBJ databases">
        <authorList>
            <person name="Mitreva M."/>
            <person name="Pepin K.H."/>
            <person name="Mihindukulasuriya K.A."/>
            <person name="Fulton R."/>
            <person name="Fronick C."/>
            <person name="O'Laughlin M."/>
            <person name="Miner T."/>
            <person name="Herter B."/>
            <person name="Rosa B.A."/>
            <person name="Cordes M."/>
            <person name="Tomlinson C."/>
            <person name="Wollam A."/>
            <person name="Palsikar V.B."/>
            <person name="Mardis E.R."/>
            <person name="Wilson R.K."/>
        </authorList>
    </citation>
    <scope>NUCLEOTIDE SEQUENCE [LARGE SCALE GENOMIC DNA]</scope>
    <source>
        <strain evidence="2">GED7749B</strain>
    </source>
</reference>
<protein>
    <submittedName>
        <fullName evidence="1">Uncharacterized protein</fullName>
    </submittedName>
</protein>
<dbReference type="Proteomes" id="UP000070376">
    <property type="component" value="Unassembled WGS sequence"/>
</dbReference>
<evidence type="ECO:0000313" key="1">
    <source>
        <dbReference type="EMBL" id="KWZ82962.1"/>
    </source>
</evidence>
<dbReference type="AlphaFoldDB" id="A0A133KTY6"/>
<accession>A0A133KTY6</accession>
<proteinExistence type="predicted"/>
<gene>
    <name evidence="1" type="ORF">HMPREF3213_01447</name>
</gene>
<evidence type="ECO:0000313" key="2">
    <source>
        <dbReference type="Proteomes" id="UP000070376"/>
    </source>
</evidence>
<organism evidence="1 2">
    <name type="scientific">Heyndrickxia coagulans</name>
    <name type="common">Weizmannia coagulans</name>
    <dbReference type="NCBI Taxonomy" id="1398"/>
    <lineage>
        <taxon>Bacteria</taxon>
        <taxon>Bacillati</taxon>
        <taxon>Bacillota</taxon>
        <taxon>Bacilli</taxon>
        <taxon>Bacillales</taxon>
        <taxon>Bacillaceae</taxon>
        <taxon>Heyndrickxia</taxon>
    </lineage>
</organism>
<dbReference type="EMBL" id="LRPN01000047">
    <property type="protein sequence ID" value="KWZ82962.1"/>
    <property type="molecule type" value="Genomic_DNA"/>
</dbReference>
<name>A0A133KTY6_HEYCO</name>
<comment type="caution">
    <text evidence="1">The sequence shown here is derived from an EMBL/GenBank/DDBJ whole genome shotgun (WGS) entry which is preliminary data.</text>
</comment>